<dbReference type="InterPro" id="IPR027443">
    <property type="entry name" value="IPNS-like_sf"/>
</dbReference>
<dbReference type="Proteomes" id="UP001345219">
    <property type="component" value="Chromosome 10"/>
</dbReference>
<feature type="domain" description="Fe2OG dioxygenase" evidence="5">
    <location>
        <begin position="206"/>
        <end position="306"/>
    </location>
</feature>
<accession>A0AAN7GPX9</accession>
<dbReference type="GO" id="GO:0016491">
    <property type="term" value="F:oxidoreductase activity"/>
    <property type="evidence" value="ECO:0007669"/>
    <property type="project" value="UniProtKB-KW"/>
</dbReference>
<evidence type="ECO:0000313" key="6">
    <source>
        <dbReference type="EMBL" id="KAK4745879.1"/>
    </source>
</evidence>
<gene>
    <name evidence="6" type="ORF">SAY87_012191</name>
</gene>
<evidence type="ECO:0000256" key="2">
    <source>
        <dbReference type="ARBA" id="ARBA00022723"/>
    </source>
</evidence>
<dbReference type="InterPro" id="IPR005123">
    <property type="entry name" value="Oxoglu/Fe-dep_dioxygenase_dom"/>
</dbReference>
<dbReference type="Gene3D" id="2.60.120.330">
    <property type="entry name" value="B-lactam Antibiotic, Isopenicillin N Synthase, Chain"/>
    <property type="match status" value="1"/>
</dbReference>
<dbReference type="Pfam" id="PF03171">
    <property type="entry name" value="2OG-FeII_Oxy"/>
    <property type="match status" value="1"/>
</dbReference>
<dbReference type="InterPro" id="IPR044861">
    <property type="entry name" value="IPNS-like_FE2OG_OXY"/>
</dbReference>
<dbReference type="SUPFAM" id="SSF51197">
    <property type="entry name" value="Clavaminate synthase-like"/>
    <property type="match status" value="1"/>
</dbReference>
<dbReference type="Pfam" id="PF14226">
    <property type="entry name" value="DIOX_N"/>
    <property type="match status" value="1"/>
</dbReference>
<dbReference type="GO" id="GO:0046872">
    <property type="term" value="F:metal ion binding"/>
    <property type="evidence" value="ECO:0007669"/>
    <property type="project" value="UniProtKB-KW"/>
</dbReference>
<sequence length="355" mass="39280">MAEVAAAAGPTTGSAVRVQSISLSGQSSVPPQYIQPLQIRPGNHADSFDNIPSVDLSDFDPAHRDRIREEIGRACRDWGAFHVTGHCVPSGLLERVKAIGRAFFEDFSMEEKLKYACDASSSATEGYGSRMLENDDVVLDWRDYFDHHTLPLSRRNPSRWPHHPPDYRQTMAEYSDQMSLLAQKLLGLISESLGLPTSCIEDAVGEFYQNITISFYPPCPQPDLTLGLQTHSDMGTVTLLIQDQVGGLQVLKDGTWVAVKPVPDAVIVMLADQTEIITNGAYRSAEHRAITNSSRARLSLATFHDPAKSKKIFPAPEIVSSSSPPRYREVVYGDYVSSWYTKGPEGKRNLDMLLI</sequence>
<dbReference type="EMBL" id="JAXIOK010000021">
    <property type="protein sequence ID" value="KAK4745879.1"/>
    <property type="molecule type" value="Genomic_DNA"/>
</dbReference>
<evidence type="ECO:0000259" key="5">
    <source>
        <dbReference type="PROSITE" id="PS51471"/>
    </source>
</evidence>
<dbReference type="FunFam" id="2.60.120.330:FF:000034">
    <property type="entry name" value="2-oxoglutarate (2OG) and Fe(II)-dependent oxygenase superfamily protein"/>
    <property type="match status" value="1"/>
</dbReference>
<organism evidence="6 7">
    <name type="scientific">Trapa incisa</name>
    <dbReference type="NCBI Taxonomy" id="236973"/>
    <lineage>
        <taxon>Eukaryota</taxon>
        <taxon>Viridiplantae</taxon>
        <taxon>Streptophyta</taxon>
        <taxon>Embryophyta</taxon>
        <taxon>Tracheophyta</taxon>
        <taxon>Spermatophyta</taxon>
        <taxon>Magnoliopsida</taxon>
        <taxon>eudicotyledons</taxon>
        <taxon>Gunneridae</taxon>
        <taxon>Pentapetalae</taxon>
        <taxon>rosids</taxon>
        <taxon>malvids</taxon>
        <taxon>Myrtales</taxon>
        <taxon>Lythraceae</taxon>
        <taxon>Trapa</taxon>
    </lineage>
</organism>
<dbReference type="AlphaFoldDB" id="A0AAN7GPX9"/>
<dbReference type="PROSITE" id="PS51471">
    <property type="entry name" value="FE2OG_OXY"/>
    <property type="match status" value="1"/>
</dbReference>
<protein>
    <recommendedName>
        <fullName evidence="5">Fe2OG dioxygenase domain-containing protein</fullName>
    </recommendedName>
</protein>
<reference evidence="6 7" key="1">
    <citation type="journal article" date="2023" name="Hortic Res">
        <title>Pangenome of water caltrop reveals structural variations and asymmetric subgenome divergence after allopolyploidization.</title>
        <authorList>
            <person name="Zhang X."/>
            <person name="Chen Y."/>
            <person name="Wang L."/>
            <person name="Yuan Y."/>
            <person name="Fang M."/>
            <person name="Shi L."/>
            <person name="Lu R."/>
            <person name="Comes H.P."/>
            <person name="Ma Y."/>
            <person name="Chen Y."/>
            <person name="Huang G."/>
            <person name="Zhou Y."/>
            <person name="Zheng Z."/>
            <person name="Qiu Y."/>
        </authorList>
    </citation>
    <scope>NUCLEOTIDE SEQUENCE [LARGE SCALE GENOMIC DNA]</scope>
    <source>
        <tissue evidence="6">Roots</tissue>
    </source>
</reference>
<dbReference type="InterPro" id="IPR050295">
    <property type="entry name" value="Plant_2OG-oxidoreductases"/>
</dbReference>
<keyword evidence="7" id="KW-1185">Reference proteome</keyword>
<comment type="caution">
    <text evidence="6">The sequence shown here is derived from an EMBL/GenBank/DDBJ whole genome shotgun (WGS) entry which is preliminary data.</text>
</comment>
<keyword evidence="3 4" id="KW-0408">Iron</keyword>
<name>A0AAN7GPX9_9MYRT</name>
<proteinExistence type="inferred from homology"/>
<keyword evidence="2 4" id="KW-0479">Metal-binding</keyword>
<evidence type="ECO:0000256" key="1">
    <source>
        <dbReference type="ARBA" id="ARBA00008056"/>
    </source>
</evidence>
<evidence type="ECO:0000313" key="7">
    <source>
        <dbReference type="Proteomes" id="UP001345219"/>
    </source>
</evidence>
<dbReference type="PANTHER" id="PTHR47991">
    <property type="entry name" value="OXOGLUTARATE/IRON-DEPENDENT DIOXYGENASE"/>
    <property type="match status" value="1"/>
</dbReference>
<evidence type="ECO:0000256" key="4">
    <source>
        <dbReference type="RuleBase" id="RU003682"/>
    </source>
</evidence>
<keyword evidence="4" id="KW-0560">Oxidoreductase</keyword>
<evidence type="ECO:0000256" key="3">
    <source>
        <dbReference type="ARBA" id="ARBA00023004"/>
    </source>
</evidence>
<comment type="similarity">
    <text evidence="1 4">Belongs to the iron/ascorbate-dependent oxidoreductase family.</text>
</comment>
<dbReference type="InterPro" id="IPR026992">
    <property type="entry name" value="DIOX_N"/>
</dbReference>